<dbReference type="InterPro" id="IPR036624">
    <property type="entry name" value="Hcp1-lik_sf"/>
</dbReference>
<evidence type="ECO:0000313" key="2">
    <source>
        <dbReference type="Proteomes" id="UP000199236"/>
    </source>
</evidence>
<gene>
    <name evidence="1" type="ORF">SAMN04488056_11415</name>
</gene>
<keyword evidence="2" id="KW-1185">Reference proteome</keyword>
<dbReference type="SUPFAM" id="SSF141452">
    <property type="entry name" value="Hcp1-like"/>
    <property type="match status" value="1"/>
</dbReference>
<accession>A0A1I5KHQ8</accession>
<dbReference type="RefSeq" id="WP_090075017.1">
    <property type="nucleotide sequence ID" value="NZ_FOVR01000014.1"/>
</dbReference>
<dbReference type="InterPro" id="IPR053165">
    <property type="entry name" value="HSI-I_assembly_Hcp1"/>
</dbReference>
<dbReference type="EMBL" id="FOVR01000014">
    <property type="protein sequence ID" value="SFO84545.1"/>
    <property type="molecule type" value="Genomic_DNA"/>
</dbReference>
<dbReference type="OrthoDB" id="4865570at2"/>
<dbReference type="PANTHER" id="PTHR36152:SF1">
    <property type="entry name" value="UBIQUITIN-LIKE DOMAIN-CONTAINING PROTEIN"/>
    <property type="match status" value="1"/>
</dbReference>
<proteinExistence type="predicted"/>
<dbReference type="InterPro" id="IPR008514">
    <property type="entry name" value="T6SS_Hcp"/>
</dbReference>
<protein>
    <submittedName>
        <fullName evidence="1">Type VI secretion system secreted protein Hcp</fullName>
    </submittedName>
</protein>
<name>A0A1I5KHQ8_9HYPH</name>
<dbReference type="Gene3D" id="2.30.110.20">
    <property type="entry name" value="Hcp1-like"/>
    <property type="match status" value="1"/>
</dbReference>
<organism evidence="1 2">
    <name type="scientific">Cohaesibacter marisflavi</name>
    <dbReference type="NCBI Taxonomy" id="655353"/>
    <lineage>
        <taxon>Bacteria</taxon>
        <taxon>Pseudomonadati</taxon>
        <taxon>Pseudomonadota</taxon>
        <taxon>Alphaproteobacteria</taxon>
        <taxon>Hyphomicrobiales</taxon>
        <taxon>Cohaesibacteraceae</taxon>
    </lineage>
</organism>
<sequence length="180" mass="19582">MAYDAFLYFKDKDKPHGETLDSFMGKHDAFELSEFGFGAENTANIGSATGGGGSGKATFKPFTIKKRTDTASCALFQQMCRGTHYDEAILELRRSGGSEKSSGATVLKISFMMVYVTDMGWNGSDGDDILEEDLTFEYGAIKIEYFQQGKDGKVKKPTVSGGAEAVWSRVLNTNKYAAGI</sequence>
<dbReference type="PANTHER" id="PTHR36152">
    <property type="entry name" value="CYTOPLASMIC PROTEIN-RELATED"/>
    <property type="match status" value="1"/>
</dbReference>
<evidence type="ECO:0000313" key="1">
    <source>
        <dbReference type="EMBL" id="SFO84545.1"/>
    </source>
</evidence>
<dbReference type="Proteomes" id="UP000199236">
    <property type="component" value="Unassembled WGS sequence"/>
</dbReference>
<reference evidence="1 2" key="1">
    <citation type="submission" date="2016-10" db="EMBL/GenBank/DDBJ databases">
        <authorList>
            <person name="de Groot N.N."/>
        </authorList>
    </citation>
    <scope>NUCLEOTIDE SEQUENCE [LARGE SCALE GENOMIC DNA]</scope>
    <source>
        <strain evidence="1 2">CGMCC 1.9157</strain>
    </source>
</reference>
<dbReference type="AlphaFoldDB" id="A0A1I5KHQ8"/>
<dbReference type="Pfam" id="PF05638">
    <property type="entry name" value="T6SS_HCP"/>
    <property type="match status" value="1"/>
</dbReference>
<dbReference type="STRING" id="655353.SAMN04488056_11415"/>